<evidence type="ECO:0000313" key="4">
    <source>
        <dbReference type="Proteomes" id="UP000283095"/>
    </source>
</evidence>
<dbReference type="EMBL" id="CP026095">
    <property type="protein sequence ID" value="AZV43016.1"/>
    <property type="molecule type" value="Genomic_DNA"/>
</dbReference>
<feature type="chain" id="PRO_5043388831" evidence="2">
    <location>
        <begin position="27"/>
        <end position="345"/>
    </location>
</feature>
<accession>A0A3Q9RN74</accession>
<organism evidence="3 4">
    <name type="scientific">Peribacillus asahii</name>
    <dbReference type="NCBI Taxonomy" id="228899"/>
    <lineage>
        <taxon>Bacteria</taxon>
        <taxon>Bacillati</taxon>
        <taxon>Bacillota</taxon>
        <taxon>Bacilli</taxon>
        <taxon>Bacillales</taxon>
        <taxon>Bacillaceae</taxon>
        <taxon>Peribacillus</taxon>
    </lineage>
</organism>
<reference evidence="3 4" key="1">
    <citation type="submission" date="2018-01" db="EMBL/GenBank/DDBJ databases">
        <title>Bacillus asahii Genome sequencing and assembly.</title>
        <authorList>
            <person name="Jiang H."/>
            <person name="Feng Y."/>
            <person name="Zhao F."/>
            <person name="Lin X."/>
        </authorList>
    </citation>
    <scope>NUCLEOTIDE SEQUENCE [LARGE SCALE GENOMIC DNA]</scope>
    <source>
        <strain evidence="3 4">OM18</strain>
    </source>
</reference>
<dbReference type="RefSeq" id="WP_127760351.1">
    <property type="nucleotide sequence ID" value="NZ_CP026095.1"/>
</dbReference>
<dbReference type="Proteomes" id="UP000283095">
    <property type="component" value="Chromosome"/>
</dbReference>
<feature type="region of interest" description="Disordered" evidence="1">
    <location>
        <begin position="110"/>
        <end position="143"/>
    </location>
</feature>
<dbReference type="KEGG" id="pasa:BAOM_2407"/>
<feature type="compositionally biased region" description="Basic and acidic residues" evidence="1">
    <location>
        <begin position="110"/>
        <end position="140"/>
    </location>
</feature>
<dbReference type="AlphaFoldDB" id="A0A3Q9RN74"/>
<proteinExistence type="predicted"/>
<sequence length="345" mass="38382">MKKILAVIYGALFLALGFSFTTSANAQSPVFYVNDNGIKMTKAEYDNLLSQGFEDLDIQIMDKESFKLNKDIKATEISKSTKYIKTTTSYEQDASGKKIPKSESIEVTKEEAELGAEIENKKQKEEAKEKAKEKGAKKNSDFSALGTETGTDYTSYKRITTVISKLATNSYRANNTLEWLTIPKNREMDVLGASIRYPSYWTADHTKRGGTQYWKVDANDSYGGFYPNYASDTIQYSASSGNWTNASFSGAALVQNLKNNYNTNGKFCYVVNLRHNAWFNFTLTNTNYSSSTVNIMGAFTHQIDTAPISIDGFTLTYGAPSIDFKLGNSAASYDTELNAIAYINK</sequence>
<dbReference type="OrthoDB" id="2990904at2"/>
<protein>
    <submittedName>
        <fullName evidence="3">Uncharacterized protein</fullName>
    </submittedName>
</protein>
<gene>
    <name evidence="3" type="ORF">BAOM_2407</name>
</gene>
<name>A0A3Q9RN74_9BACI</name>
<evidence type="ECO:0000313" key="3">
    <source>
        <dbReference type="EMBL" id="AZV43016.1"/>
    </source>
</evidence>
<feature type="signal peptide" evidence="2">
    <location>
        <begin position="1"/>
        <end position="26"/>
    </location>
</feature>
<keyword evidence="2" id="KW-0732">Signal</keyword>
<evidence type="ECO:0000256" key="1">
    <source>
        <dbReference type="SAM" id="MobiDB-lite"/>
    </source>
</evidence>
<evidence type="ECO:0000256" key="2">
    <source>
        <dbReference type="SAM" id="SignalP"/>
    </source>
</evidence>